<dbReference type="PANTHER" id="PTHR10338:SF108">
    <property type="entry name" value="INTER-ALPHA-TRYPSIN INHIBITOR HEAVY CHAIN H4-LIKE PROTEIN"/>
    <property type="match status" value="1"/>
</dbReference>
<reference evidence="1" key="1">
    <citation type="submission" date="2015-10" db="EMBL/GenBank/DDBJ databases">
        <title>Daphnia magna gene sets from two clonal populations assembled and annotated with EvidentialGene.</title>
        <authorList>
            <person name="Gilbert D."/>
            <person name="Podicheti R."/>
            <person name="Orsini L."/>
            <person name="Colbourne J."/>
            <person name="Pfrender M."/>
        </authorList>
    </citation>
    <scope>NUCLEOTIDE SEQUENCE</scope>
</reference>
<accession>A0A0P5WBE1</accession>
<dbReference type="PROSITE" id="PS50234">
    <property type="entry name" value="VWFA"/>
    <property type="match status" value="1"/>
</dbReference>
<dbReference type="Pfam" id="PF00092">
    <property type="entry name" value="VWA"/>
    <property type="match status" value="1"/>
</dbReference>
<dbReference type="InterPro" id="IPR013694">
    <property type="entry name" value="VIT"/>
</dbReference>
<protein>
    <submittedName>
        <fullName evidence="1">Uncharacterized protein</fullName>
    </submittedName>
</protein>
<dbReference type="Pfam" id="PF08487">
    <property type="entry name" value="VIT"/>
    <property type="match status" value="1"/>
</dbReference>
<dbReference type="Pfam" id="PF13519">
    <property type="entry name" value="VWA_2"/>
    <property type="match status" value="1"/>
</dbReference>
<dbReference type="SMART" id="SM00609">
    <property type="entry name" value="VIT"/>
    <property type="match status" value="1"/>
</dbReference>
<sequence length="890" mass="98684">MTETTRFSFRISALIILQLWLMFASASPANRVWIVRRDVQNLVEATTELDQPKEQKVENALPRIYFMEIVSDIRLRYASTKVTSKVANPADKAQEATFHVVLPDTAFISSFLMEIDGKVYKASVKEKEEAQTDYQNAVDAGLSAAQVTANARDANQFTVSVNVEPQAKMLFNLTYEELLTRRRGIYEQTIHVSPGSVVPQMSVRVNIFETLPINKITVPQLRGNDIEQNQDLSENEVAKIIRTNETVVSVVYEPTETQQIQSSKDGLQGQFVVQYDVDRSSIERKGGEIHVVDGYFVHFFAPTTLPALPKHVIFVLDTSGSMAGTRIEQTKQAMNSILDQLREDDLFSVVEFSTGVSEWDLRKPYKALETYYYNIPVGDTTEVPQNRTELEESFGLYDDIFAYPVTERSIKRAKEFVNTMDVTSSTNINDALLLALKNSQSVQSRLRLTPIIIFLTDGEPTSGVVDKTEILANVRKGNSDDVVSIFSLAFGTGTDYDFLTKISSQNRGFARKIYEAADATLQLKGFFEEVASPLLNNVRFVYNKDGPVHDVTETNVPNFFKGTEFVVAGRIDSDSKLSASITGTGASGSFLFPDILPVIDDYILLPNPNNSVVETVPAKKSFSLEKIWAYMTIQDMLKKRQIVDDAKAIAEFNGKALNLSLTYGFVTPLTSLVVVKPNSTPAATDVRPADGGSSGFHSAGIFAAALPDYQLGAIPPYPAPESLPLEESTSGFESEDWFSTTEAELTTESTSFLQYNASPFSADEWINNFEHNATHVKMPTNNDTLELLWQDELPDTGYGSCYAYGVHNIVCKSIWKCSQFMPESRPYAGPFLNTDSACVIENKYVGICCHLGSTLSDPVFPDTTLTSEYVTDIALIGDDVVLTSDLVVKS</sequence>
<dbReference type="GO" id="GO:0032991">
    <property type="term" value="C:protein-containing complex"/>
    <property type="evidence" value="ECO:0007669"/>
    <property type="project" value="UniProtKB-ARBA"/>
</dbReference>
<organism evidence="1">
    <name type="scientific">Daphnia magna</name>
    <dbReference type="NCBI Taxonomy" id="35525"/>
    <lineage>
        <taxon>Eukaryota</taxon>
        <taxon>Metazoa</taxon>
        <taxon>Ecdysozoa</taxon>
        <taxon>Arthropoda</taxon>
        <taxon>Crustacea</taxon>
        <taxon>Branchiopoda</taxon>
        <taxon>Diplostraca</taxon>
        <taxon>Cladocera</taxon>
        <taxon>Anomopoda</taxon>
        <taxon>Daphniidae</taxon>
        <taxon>Daphnia</taxon>
    </lineage>
</organism>
<reference evidence="1" key="2">
    <citation type="submission" date="2015-10" db="EMBL/GenBank/DDBJ databases">
        <authorList>
            <person name="Gilbert D.G."/>
        </authorList>
    </citation>
    <scope>NUCLEOTIDE SEQUENCE</scope>
</reference>
<dbReference type="InterPro" id="IPR050934">
    <property type="entry name" value="ITIH"/>
</dbReference>
<dbReference type="Gene3D" id="3.40.50.410">
    <property type="entry name" value="von Willebrand factor, type A domain"/>
    <property type="match status" value="1"/>
</dbReference>
<dbReference type="PROSITE" id="PS51468">
    <property type="entry name" value="VIT"/>
    <property type="match status" value="1"/>
</dbReference>
<evidence type="ECO:0000313" key="1">
    <source>
        <dbReference type="EMBL" id="JAI85336.1"/>
    </source>
</evidence>
<name>A0A0P5WBE1_9CRUS</name>
<dbReference type="PANTHER" id="PTHR10338">
    <property type="entry name" value="INTER-ALPHA-TRYPSIN INHIBITOR HEAVY CHAIN FAMILY MEMBER"/>
    <property type="match status" value="1"/>
</dbReference>
<dbReference type="SUPFAM" id="SSF53300">
    <property type="entry name" value="vWA-like"/>
    <property type="match status" value="1"/>
</dbReference>
<dbReference type="EMBL" id="GDIP01238065">
    <property type="protein sequence ID" value="JAI85336.1"/>
    <property type="molecule type" value="Transcribed_RNA"/>
</dbReference>
<dbReference type="InterPro" id="IPR002035">
    <property type="entry name" value="VWF_A"/>
</dbReference>
<dbReference type="AlphaFoldDB" id="A0A0P5WBE1"/>
<proteinExistence type="predicted"/>
<dbReference type="SMART" id="SM00327">
    <property type="entry name" value="VWA"/>
    <property type="match status" value="1"/>
</dbReference>
<dbReference type="InterPro" id="IPR036465">
    <property type="entry name" value="vWFA_dom_sf"/>
</dbReference>